<accession>A0A4U6UNN7</accession>
<organism evidence="2 3">
    <name type="scientific">Setaria viridis</name>
    <name type="common">Green bristlegrass</name>
    <name type="synonym">Setaria italica subsp. viridis</name>
    <dbReference type="NCBI Taxonomy" id="4556"/>
    <lineage>
        <taxon>Eukaryota</taxon>
        <taxon>Viridiplantae</taxon>
        <taxon>Streptophyta</taxon>
        <taxon>Embryophyta</taxon>
        <taxon>Tracheophyta</taxon>
        <taxon>Spermatophyta</taxon>
        <taxon>Magnoliopsida</taxon>
        <taxon>Liliopsida</taxon>
        <taxon>Poales</taxon>
        <taxon>Poaceae</taxon>
        <taxon>PACMAD clade</taxon>
        <taxon>Panicoideae</taxon>
        <taxon>Panicodae</taxon>
        <taxon>Paniceae</taxon>
        <taxon>Cenchrinae</taxon>
        <taxon>Setaria</taxon>
    </lineage>
</organism>
<evidence type="ECO:0000256" key="1">
    <source>
        <dbReference type="SAM" id="MobiDB-lite"/>
    </source>
</evidence>
<dbReference type="Gramene" id="TKW17960">
    <property type="protein sequence ID" value="TKW17960"/>
    <property type="gene ID" value="SEVIR_5G402801v2"/>
</dbReference>
<dbReference type="Proteomes" id="UP000298652">
    <property type="component" value="Chromosome 5"/>
</dbReference>
<reference evidence="2" key="1">
    <citation type="submission" date="2019-03" db="EMBL/GenBank/DDBJ databases">
        <title>WGS assembly of Setaria viridis.</title>
        <authorList>
            <person name="Huang P."/>
            <person name="Jenkins J."/>
            <person name="Grimwood J."/>
            <person name="Barry K."/>
            <person name="Healey A."/>
            <person name="Mamidi S."/>
            <person name="Sreedasyam A."/>
            <person name="Shu S."/>
            <person name="Feldman M."/>
            <person name="Wu J."/>
            <person name="Yu Y."/>
            <person name="Chen C."/>
            <person name="Johnson J."/>
            <person name="Rokhsar D."/>
            <person name="Baxter I."/>
            <person name="Schmutz J."/>
            <person name="Brutnell T."/>
            <person name="Kellogg E."/>
        </authorList>
    </citation>
    <scope>NUCLEOTIDE SEQUENCE [LARGE SCALE GENOMIC DNA]</scope>
</reference>
<dbReference type="AlphaFoldDB" id="A0A4U6UNN7"/>
<evidence type="ECO:0000313" key="2">
    <source>
        <dbReference type="EMBL" id="TKW17960.1"/>
    </source>
</evidence>
<sequence length="49" mass="5239">MARKTFRPHPGEATTRRRGTSSTATGSRPASTLSVAFSPLFASEIRAAF</sequence>
<keyword evidence="3" id="KW-1185">Reference proteome</keyword>
<name>A0A4U6UNN7_SETVI</name>
<feature type="compositionally biased region" description="Low complexity" evidence="1">
    <location>
        <begin position="20"/>
        <end position="31"/>
    </location>
</feature>
<evidence type="ECO:0000313" key="3">
    <source>
        <dbReference type="Proteomes" id="UP000298652"/>
    </source>
</evidence>
<gene>
    <name evidence="2" type="ORF">SEVIR_5G402801v2</name>
</gene>
<proteinExistence type="predicted"/>
<dbReference type="EMBL" id="CM016556">
    <property type="protein sequence ID" value="TKW17960.1"/>
    <property type="molecule type" value="Genomic_DNA"/>
</dbReference>
<protein>
    <submittedName>
        <fullName evidence="2">Uncharacterized protein</fullName>
    </submittedName>
</protein>
<feature type="region of interest" description="Disordered" evidence="1">
    <location>
        <begin position="1"/>
        <end position="31"/>
    </location>
</feature>